<evidence type="ECO:0000313" key="1">
    <source>
        <dbReference type="EMBL" id="QJA48657.1"/>
    </source>
</evidence>
<dbReference type="InterPro" id="IPR012334">
    <property type="entry name" value="Pectin_lyas_fold"/>
</dbReference>
<dbReference type="Gene3D" id="2.160.20.10">
    <property type="entry name" value="Single-stranded right-handed beta-helix, Pectin lyase-like"/>
    <property type="match status" value="1"/>
</dbReference>
<dbReference type="SMART" id="SM00710">
    <property type="entry name" value="PbH1"/>
    <property type="match status" value="8"/>
</dbReference>
<gene>
    <name evidence="2" type="ORF">MM415B01415_0017</name>
    <name evidence="1" type="ORF">TM448A01074_0007</name>
</gene>
<reference evidence="1" key="1">
    <citation type="submission" date="2020-03" db="EMBL/GenBank/DDBJ databases">
        <title>The deep terrestrial virosphere.</title>
        <authorList>
            <person name="Holmfeldt K."/>
            <person name="Nilsson E."/>
            <person name="Simone D."/>
            <person name="Lopez-Fernandez M."/>
            <person name="Wu X."/>
            <person name="de Brujin I."/>
            <person name="Lundin D."/>
            <person name="Andersson A."/>
            <person name="Bertilsson S."/>
            <person name="Dopson M."/>
        </authorList>
    </citation>
    <scope>NUCLEOTIDE SEQUENCE</scope>
    <source>
        <strain evidence="2">MM415B01415</strain>
        <strain evidence="1">TM448A01074</strain>
    </source>
</reference>
<evidence type="ECO:0000313" key="2">
    <source>
        <dbReference type="EMBL" id="QJA58714.1"/>
    </source>
</evidence>
<sequence length="1002" mass="109208">MKKLLLSIFLVISLAITSFAAEPFFIDVIVTSPNGIWTDARAYSTLNDAVTVVGANERTIVIASPQVVTNLTVPSTVTLKFERNGSITNSGYLNIQTKNIIAENRQIFTGVGNIDFAVGSVVKTGWFSNIETAFALTTNDSITLIVSKSQTITANYSPGNNVHLKWESPGNILTVSVGVVVGNLKNIEAGNFQLFAGTGDFDFLDGTRLKLSWFSSLQSVLTWIESEKVVIVIDGIHTVDHTQASSTNEFFDFISERGQLSISTGITFTCYVDTIIAQSHQVVFIGDGTVNPLANSKMDYVYLNWFNPNVDGVTDDGPLIQRVLISAANSYAKLKILEGTYYIADPGITISTNNSYIEGTNQTYLKCERTYYDDSGTGTTKYIIGQGNILNATGVENITLKDITLIGSYQTAWGNQTNGGPVANADGSKLLFFYQCTNITLDKFAIKNSFSSFVTLPAGGYTEEKTSVHGSSNPFLISESDNIKLIDCRFYDSVGEAWVIYDGNNITVDRHHAENDYGISQLDITFFTGVSVSNSKFIKNLMSDSGNLLNIVGSGVTVSNNYFKNGELDVGNEYLNLTGVVLATTFQVENVTVSNNTFYNGGIIMAVGSAATTLSWVMENINISNNSVTIDLDTRPTILPVGTYVLDYTGVRLPNRYNSRNISVNNNTILLKGAALQAGGATYNRLRFINGVMSATGYTMENISIKGNTFKTSLTAYDSSLLHNLSGSIVIYWGTWTGLTISDNIIDCPVGITIDRHDSIERLSIRNNDVYAENFLNFIYEDVGYDIDGIDIANNKFKFLNTVGHSYVSADLVTKGFGYFVKMTVDKTTSILNAYIRNNVVEAAGFVYMTNTQASTSVLCDVSIKDNDVLFVDFLDLDVGATLYALNIGRANTANDYSSVRLIDNYFNENAVTTKAFSITEWSKLDLIRNEFVGTYTFSIPTDNLASEADSRIIAIDNISHSGTFTQTLTNIDTAVTKLDLRNTTATGLGAAITGNVVTDNP</sequence>
<dbReference type="InterPro" id="IPR006626">
    <property type="entry name" value="PbH1"/>
</dbReference>
<dbReference type="InterPro" id="IPR011050">
    <property type="entry name" value="Pectin_lyase_fold/virulence"/>
</dbReference>
<accession>A0A6H1ZMV6</accession>
<organism evidence="1">
    <name type="scientific">viral metagenome</name>
    <dbReference type="NCBI Taxonomy" id="1070528"/>
    <lineage>
        <taxon>unclassified sequences</taxon>
        <taxon>metagenomes</taxon>
        <taxon>organismal metagenomes</taxon>
    </lineage>
</organism>
<name>A0A6H1ZMV6_9ZZZZ</name>
<proteinExistence type="predicted"/>
<dbReference type="AlphaFoldDB" id="A0A6H1ZMV6"/>
<dbReference type="SUPFAM" id="SSF51126">
    <property type="entry name" value="Pectin lyase-like"/>
    <property type="match status" value="1"/>
</dbReference>
<dbReference type="EMBL" id="MT141336">
    <property type="protein sequence ID" value="QJA58714.1"/>
    <property type="molecule type" value="Genomic_DNA"/>
</dbReference>
<dbReference type="EMBL" id="MT144095">
    <property type="protein sequence ID" value="QJA48657.1"/>
    <property type="molecule type" value="Genomic_DNA"/>
</dbReference>
<protein>
    <submittedName>
        <fullName evidence="1">Uncharacterized protein</fullName>
    </submittedName>
</protein>